<dbReference type="InterPro" id="IPR024412">
    <property type="entry name" value="Lsr2_dim_dom"/>
</dbReference>
<evidence type="ECO:0000256" key="2">
    <source>
        <dbReference type="SAM" id="MobiDB-lite"/>
    </source>
</evidence>
<organism evidence="5 6">
    <name type="scientific">Actinocatenispora rupis</name>
    <dbReference type="NCBI Taxonomy" id="519421"/>
    <lineage>
        <taxon>Bacteria</taxon>
        <taxon>Bacillati</taxon>
        <taxon>Actinomycetota</taxon>
        <taxon>Actinomycetes</taxon>
        <taxon>Micromonosporales</taxon>
        <taxon>Micromonosporaceae</taxon>
        <taxon>Actinocatenispora</taxon>
    </lineage>
</organism>
<dbReference type="AlphaFoldDB" id="A0A8J3NGH6"/>
<dbReference type="Gene3D" id="3.30.60.230">
    <property type="entry name" value="Lsr2, dimerization domain"/>
    <property type="match status" value="1"/>
</dbReference>
<feature type="domain" description="Lsr2 dimerization" evidence="3">
    <location>
        <begin position="49"/>
        <end position="105"/>
    </location>
</feature>
<dbReference type="GO" id="GO:0016746">
    <property type="term" value="F:acyltransferase activity"/>
    <property type="evidence" value="ECO:0007669"/>
    <property type="project" value="InterPro"/>
</dbReference>
<protein>
    <recommendedName>
        <fullName evidence="7">Lsr2 protein</fullName>
    </recommendedName>
</protein>
<feature type="region of interest" description="Disordered" evidence="2">
    <location>
        <begin position="108"/>
        <end position="133"/>
    </location>
</feature>
<dbReference type="InterPro" id="IPR055370">
    <property type="entry name" value="Lsr2_DNA-bd"/>
</dbReference>
<name>A0A8J3NGH6_9ACTN</name>
<evidence type="ECO:0000313" key="5">
    <source>
        <dbReference type="EMBL" id="GID15950.1"/>
    </source>
</evidence>
<keyword evidence="6" id="KW-1185">Reference proteome</keyword>
<feature type="compositionally biased region" description="Low complexity" evidence="2">
    <location>
        <begin position="108"/>
        <end position="125"/>
    </location>
</feature>
<dbReference type="Pfam" id="PF11774">
    <property type="entry name" value="Lsr2"/>
    <property type="match status" value="1"/>
</dbReference>
<dbReference type="Pfam" id="PF23359">
    <property type="entry name" value="Lsr2_DNA-bd"/>
    <property type="match status" value="1"/>
</dbReference>
<evidence type="ECO:0000256" key="1">
    <source>
        <dbReference type="ARBA" id="ARBA00023125"/>
    </source>
</evidence>
<evidence type="ECO:0000259" key="3">
    <source>
        <dbReference type="Pfam" id="PF11774"/>
    </source>
</evidence>
<sequence length="165" mass="18126">MCGPGVKHPWYEKAPRHDARFRAAPTIRRADELLFFIGKPATRRDRAVAQKVQVLLVDDLDGGDAEETVKFGLDGTNYEIDLSGDNARALRDTLAKYVGVARKTGRAAAARGAAAPRNRGGSSAASDREQNRAIREWAKRQGLEISDRGRISADIVERYHAEAGR</sequence>
<dbReference type="InterPro" id="IPR042261">
    <property type="entry name" value="Lsr2-like_dimerization"/>
</dbReference>
<dbReference type="EMBL" id="BOMB01000050">
    <property type="protein sequence ID" value="GID15950.1"/>
    <property type="molecule type" value="Genomic_DNA"/>
</dbReference>
<dbReference type="Proteomes" id="UP000612808">
    <property type="component" value="Unassembled WGS sequence"/>
</dbReference>
<proteinExistence type="predicted"/>
<keyword evidence="1" id="KW-0238">DNA-binding</keyword>
<accession>A0A8J3NGH6</accession>
<dbReference type="Gene3D" id="4.10.320.10">
    <property type="entry name" value="E3-binding domain"/>
    <property type="match status" value="1"/>
</dbReference>
<feature type="domain" description="Lsr2 DNA-binding" evidence="4">
    <location>
        <begin position="126"/>
        <end position="161"/>
    </location>
</feature>
<evidence type="ECO:0000259" key="4">
    <source>
        <dbReference type="Pfam" id="PF23359"/>
    </source>
</evidence>
<dbReference type="InterPro" id="IPR036625">
    <property type="entry name" value="E3-bd_dom_sf"/>
</dbReference>
<reference evidence="5" key="1">
    <citation type="submission" date="2021-01" db="EMBL/GenBank/DDBJ databases">
        <title>Whole genome shotgun sequence of Actinocatenispora rupis NBRC 107355.</title>
        <authorList>
            <person name="Komaki H."/>
            <person name="Tamura T."/>
        </authorList>
    </citation>
    <scope>NUCLEOTIDE SEQUENCE</scope>
    <source>
        <strain evidence="5">NBRC 107355</strain>
    </source>
</reference>
<evidence type="ECO:0000313" key="6">
    <source>
        <dbReference type="Proteomes" id="UP000612808"/>
    </source>
</evidence>
<evidence type="ECO:0008006" key="7">
    <source>
        <dbReference type="Google" id="ProtNLM"/>
    </source>
</evidence>
<dbReference type="GO" id="GO:0003677">
    <property type="term" value="F:DNA binding"/>
    <property type="evidence" value="ECO:0007669"/>
    <property type="project" value="UniProtKB-KW"/>
</dbReference>
<gene>
    <name evidence="5" type="ORF">Aru02nite_68390</name>
</gene>
<comment type="caution">
    <text evidence="5">The sequence shown here is derived from an EMBL/GenBank/DDBJ whole genome shotgun (WGS) entry which is preliminary data.</text>
</comment>